<dbReference type="AlphaFoldDB" id="A0A1R1PDD6"/>
<evidence type="ECO:0000313" key="2">
    <source>
        <dbReference type="EMBL" id="OMH78943.1"/>
    </source>
</evidence>
<gene>
    <name evidence="2" type="ORF">AX774_g7660</name>
</gene>
<protein>
    <submittedName>
        <fullName evidence="2">Uncharacterized protein</fullName>
    </submittedName>
</protein>
<evidence type="ECO:0000256" key="1">
    <source>
        <dbReference type="SAM" id="Coils"/>
    </source>
</evidence>
<organism evidence="2 3">
    <name type="scientific">Zancudomyces culisetae</name>
    <name type="common">Gut fungus</name>
    <name type="synonym">Smittium culisetae</name>
    <dbReference type="NCBI Taxonomy" id="1213189"/>
    <lineage>
        <taxon>Eukaryota</taxon>
        <taxon>Fungi</taxon>
        <taxon>Fungi incertae sedis</taxon>
        <taxon>Zoopagomycota</taxon>
        <taxon>Kickxellomycotina</taxon>
        <taxon>Harpellomycetes</taxon>
        <taxon>Harpellales</taxon>
        <taxon>Legeriomycetaceae</taxon>
        <taxon>Zancudomyces</taxon>
    </lineage>
</organism>
<keyword evidence="1" id="KW-0175">Coiled coil</keyword>
<comment type="caution">
    <text evidence="2">The sequence shown here is derived from an EMBL/GenBank/DDBJ whole genome shotgun (WGS) entry which is preliminary data.</text>
</comment>
<feature type="coiled-coil region" evidence="1">
    <location>
        <begin position="6"/>
        <end position="40"/>
    </location>
</feature>
<reference evidence="3" key="1">
    <citation type="submission" date="2017-01" db="EMBL/GenBank/DDBJ databases">
        <authorList>
            <person name="Wang Y."/>
            <person name="White M."/>
            <person name="Kvist S."/>
            <person name="Moncalvo J.-M."/>
        </authorList>
    </citation>
    <scope>NUCLEOTIDE SEQUENCE [LARGE SCALE GENOMIC DNA]</scope>
    <source>
        <strain evidence="3">COL-18-3</strain>
    </source>
</reference>
<dbReference type="EMBL" id="LSSK01001722">
    <property type="protein sequence ID" value="OMH78943.1"/>
    <property type="molecule type" value="Genomic_DNA"/>
</dbReference>
<dbReference type="Proteomes" id="UP000188320">
    <property type="component" value="Unassembled WGS sequence"/>
</dbReference>
<keyword evidence="3" id="KW-1185">Reference proteome</keyword>
<accession>A0A1R1PDD6</accession>
<sequence>MSDAHATSLDQLYDQLIAQLAEVNDNTRKLKENVDNLENPLFSTVDFTIGELAVHFLEDEEEDVKGGKWSVLGCLYKKLKYLGSGFAFDPSAEMFQKTSGYSTYSIN</sequence>
<proteinExistence type="predicted"/>
<evidence type="ECO:0000313" key="3">
    <source>
        <dbReference type="Proteomes" id="UP000188320"/>
    </source>
</evidence>
<name>A0A1R1PDD6_ZANCU</name>